<evidence type="ECO:0000313" key="2">
    <source>
        <dbReference type="Proteomes" id="UP001152531"/>
    </source>
</evidence>
<dbReference type="EMBL" id="CALSDN010000008">
    <property type="protein sequence ID" value="CAH6722128.1"/>
    <property type="molecule type" value="Genomic_DNA"/>
</dbReference>
<gene>
    <name evidence="1" type="ORF">CLIB1444_08S02498</name>
</gene>
<accession>A0ACA9YAP7</accession>
<name>A0ACA9YAP7_9ASCO</name>
<sequence>MDIDLEKNKEKTNGVVVESDLRSLDDGNSLTSDDYVDHFEYDKTLSKSLKSRHLSIITVVSVFGTGLFLSSGGTLAKTGPVGIILCYISVGVIVACSQMCIVEASCFAPFTSGYVRHSEMFVSPAMGFMMGWIDVYSNIIPFELEAVAVVMQYWSDLNPAVWITIFGLCLVVINGYNIKWYGEIEFVFGILKLSLIIILVIAGLVIDLGGTPDHDRIGFRYWVDPGPFAEKIFTGSLGKFVGFWSAINSVVYSYGGVQAVSLLSGESEYPRRSIYRAAKKVFFITFSFYLAAVFVLSLIVPYNNEVIASPNGTASASPFVVAMAGQINVLPDYINAIVLTSALSAASYSVLKSSRVIFALASKGHAPKIFLRTNKHGLPYVAVGVTCLFIPLGYMASSSGSDVVFSWFQAITSSNILLNWIIISVNHIFLVRALKAQGYSRKDLPYTFPGTVFASWFSLFFSCLFLLTGGFVNFIHGQWDFGSFFGAYFIIPLSLVLFFGYALIRKVWFVKPTDVDLKSLFTHIELNPEPPFPKLKGFQKINFLWS</sequence>
<organism evidence="1 2">
    <name type="scientific">[Candida] jaroonii</name>
    <dbReference type="NCBI Taxonomy" id="467808"/>
    <lineage>
        <taxon>Eukaryota</taxon>
        <taxon>Fungi</taxon>
        <taxon>Dikarya</taxon>
        <taxon>Ascomycota</taxon>
        <taxon>Saccharomycotina</taxon>
        <taxon>Pichiomycetes</taxon>
        <taxon>Debaryomycetaceae</taxon>
        <taxon>Yamadazyma</taxon>
    </lineage>
</organism>
<evidence type="ECO:0000313" key="1">
    <source>
        <dbReference type="EMBL" id="CAH6722128.1"/>
    </source>
</evidence>
<proteinExistence type="predicted"/>
<comment type="caution">
    <text evidence="1">The sequence shown here is derived from an EMBL/GenBank/DDBJ whole genome shotgun (WGS) entry which is preliminary data.</text>
</comment>
<reference evidence="1" key="1">
    <citation type="submission" date="2022-06" db="EMBL/GenBank/DDBJ databases">
        <authorList>
            <person name="Legras J.-L."/>
            <person name="Devillers H."/>
            <person name="Grondin C."/>
        </authorList>
    </citation>
    <scope>NUCLEOTIDE SEQUENCE</scope>
    <source>
        <strain evidence="1">CLIB 1444</strain>
    </source>
</reference>
<keyword evidence="2" id="KW-1185">Reference proteome</keyword>
<protein>
    <submittedName>
        <fullName evidence="1">Amino-acid permease Gap1p</fullName>
    </submittedName>
</protein>
<dbReference type="Proteomes" id="UP001152531">
    <property type="component" value="Unassembled WGS sequence"/>
</dbReference>